<reference evidence="2 3" key="1">
    <citation type="journal article" date="2019" name="Indoor Air">
        <title>Impacts of indoor surface finishes on bacterial viability.</title>
        <authorList>
            <person name="Hu J."/>
            <person name="Maamar S.B."/>
            <person name="Glawe A.J."/>
            <person name="Gottel N."/>
            <person name="Gilbert J.A."/>
            <person name="Hartmann E.M."/>
        </authorList>
    </citation>
    <scope>NUCLEOTIDE SEQUENCE [LARGE SCALE GENOMIC DNA]</scope>
    <source>
        <strain evidence="2 3">AF060A6</strain>
    </source>
</reference>
<keyword evidence="3" id="KW-1185">Reference proteome</keyword>
<evidence type="ECO:0000313" key="3">
    <source>
        <dbReference type="Proteomes" id="UP000306477"/>
    </source>
</evidence>
<feature type="compositionally biased region" description="Basic and acidic residues" evidence="1">
    <location>
        <begin position="1"/>
        <end position="18"/>
    </location>
</feature>
<dbReference type="AlphaFoldDB" id="A0A4S3PRF5"/>
<name>A0A4S3PRF5_9BACI</name>
<feature type="region of interest" description="Disordered" evidence="1">
    <location>
        <begin position="1"/>
        <end position="33"/>
    </location>
</feature>
<dbReference type="OrthoDB" id="367880at2"/>
<evidence type="ECO:0000256" key="1">
    <source>
        <dbReference type="SAM" id="MobiDB-lite"/>
    </source>
</evidence>
<feature type="compositionally biased region" description="Basic residues" evidence="1">
    <location>
        <begin position="19"/>
        <end position="30"/>
    </location>
</feature>
<protein>
    <submittedName>
        <fullName evidence="2">Uncharacterized protein</fullName>
    </submittedName>
</protein>
<evidence type="ECO:0000313" key="2">
    <source>
        <dbReference type="EMBL" id="THE11954.1"/>
    </source>
</evidence>
<dbReference type="Proteomes" id="UP000306477">
    <property type="component" value="Unassembled WGS sequence"/>
</dbReference>
<dbReference type="EMBL" id="SLUB01000022">
    <property type="protein sequence ID" value="THE11954.1"/>
    <property type="molecule type" value="Genomic_DNA"/>
</dbReference>
<comment type="caution">
    <text evidence="2">The sequence shown here is derived from an EMBL/GenBank/DDBJ whole genome shotgun (WGS) entry which is preliminary data.</text>
</comment>
<proteinExistence type="predicted"/>
<accession>A0A4S3PRF5</accession>
<sequence length="71" mass="8388">MSSQDSKRIKDLVEERKREKQQRREKRKHAQGLNEYEDYDDTFAFIAGFTSGGAPYGITHEEMEEFIDNDD</sequence>
<organism evidence="2 3">
    <name type="scientific">Bacillus timonensis</name>
    <dbReference type="NCBI Taxonomy" id="1033734"/>
    <lineage>
        <taxon>Bacteria</taxon>
        <taxon>Bacillati</taxon>
        <taxon>Bacillota</taxon>
        <taxon>Bacilli</taxon>
        <taxon>Bacillales</taxon>
        <taxon>Bacillaceae</taxon>
        <taxon>Bacillus</taxon>
    </lineage>
</organism>
<gene>
    <name evidence="2" type="ORF">E1I69_13020</name>
</gene>